<sequence length="56" mass="6138">MKTKTTTKLTLRKKSIAKLDNNALRQIMGGNQVLEGLLPEPPDSCDCHIRTGSGTR</sequence>
<name>A0ABW5M9K5_9BACT</name>
<accession>A0ABW5M9K5</accession>
<evidence type="ECO:0000313" key="2">
    <source>
        <dbReference type="Proteomes" id="UP001597469"/>
    </source>
</evidence>
<proteinExistence type="predicted"/>
<dbReference type="NCBIfam" id="NF038153">
    <property type="entry name" value="lant_leader_L1a"/>
    <property type="match status" value="1"/>
</dbReference>
<reference evidence="2" key="1">
    <citation type="journal article" date="2019" name="Int. J. Syst. Evol. Microbiol.">
        <title>The Global Catalogue of Microorganisms (GCM) 10K type strain sequencing project: providing services to taxonomists for standard genome sequencing and annotation.</title>
        <authorList>
            <consortium name="The Broad Institute Genomics Platform"/>
            <consortium name="The Broad Institute Genome Sequencing Center for Infectious Disease"/>
            <person name="Wu L."/>
            <person name="Ma J."/>
        </authorList>
    </citation>
    <scope>NUCLEOTIDE SEQUENCE [LARGE SCALE GENOMIC DNA]</scope>
    <source>
        <strain evidence="2">KCTC 42805</strain>
    </source>
</reference>
<organism evidence="1 2">
    <name type="scientific">Spirosoma soli</name>
    <dbReference type="NCBI Taxonomy" id="1770529"/>
    <lineage>
        <taxon>Bacteria</taxon>
        <taxon>Pseudomonadati</taxon>
        <taxon>Bacteroidota</taxon>
        <taxon>Cytophagia</taxon>
        <taxon>Cytophagales</taxon>
        <taxon>Cytophagaceae</taxon>
        <taxon>Spirosoma</taxon>
    </lineage>
</organism>
<dbReference type="Proteomes" id="UP001597469">
    <property type="component" value="Unassembled WGS sequence"/>
</dbReference>
<dbReference type="EMBL" id="JBHULN010000016">
    <property type="protein sequence ID" value="MFD2573211.1"/>
    <property type="molecule type" value="Genomic_DNA"/>
</dbReference>
<evidence type="ECO:0000313" key="1">
    <source>
        <dbReference type="EMBL" id="MFD2573211.1"/>
    </source>
</evidence>
<gene>
    <name evidence="1" type="ORF">ACFSUS_21390</name>
</gene>
<dbReference type="InterPro" id="IPR058238">
    <property type="entry name" value="Lant_leader_dom"/>
</dbReference>
<keyword evidence="2" id="KW-1185">Reference proteome</keyword>
<comment type="caution">
    <text evidence="1">The sequence shown here is derived from an EMBL/GenBank/DDBJ whole genome shotgun (WGS) entry which is preliminary data.</text>
</comment>
<dbReference type="RefSeq" id="WP_381525807.1">
    <property type="nucleotide sequence ID" value="NZ_JBHULN010000016.1"/>
</dbReference>
<protein>
    <submittedName>
        <fullName evidence="1">Class I lanthipeptide</fullName>
    </submittedName>
</protein>